<dbReference type="PANTHER" id="PTHR46033:SF67">
    <property type="entry name" value="AMINOTRANSFERASE-LIKE, PLANT MOBILE DOMAIN FAMILY PROTEIN"/>
    <property type="match status" value="1"/>
</dbReference>
<organism evidence="4">
    <name type="scientific">Ananas comosus var. bracteatus</name>
    <name type="common">red pineapple</name>
    <dbReference type="NCBI Taxonomy" id="296719"/>
    <lineage>
        <taxon>Eukaryota</taxon>
        <taxon>Viridiplantae</taxon>
        <taxon>Streptophyta</taxon>
        <taxon>Embryophyta</taxon>
        <taxon>Tracheophyta</taxon>
        <taxon>Spermatophyta</taxon>
        <taxon>Magnoliopsida</taxon>
        <taxon>Liliopsida</taxon>
        <taxon>Poales</taxon>
        <taxon>Bromeliaceae</taxon>
        <taxon>Bromelioideae</taxon>
        <taxon>Ananas</taxon>
    </lineage>
</organism>
<reference evidence="4" key="1">
    <citation type="submission" date="2020-07" db="EMBL/GenBank/DDBJ databases">
        <authorList>
            <person name="Lin J."/>
        </authorList>
    </citation>
    <scope>NUCLEOTIDE SEQUENCE</scope>
</reference>
<dbReference type="PANTHER" id="PTHR46033">
    <property type="entry name" value="PROTEIN MAIN-LIKE 2"/>
    <property type="match status" value="1"/>
</dbReference>
<proteinExistence type="predicted"/>
<feature type="region of interest" description="Disordered" evidence="2">
    <location>
        <begin position="683"/>
        <end position="705"/>
    </location>
</feature>
<feature type="domain" description="Aminotransferase-like plant mobile" evidence="3">
    <location>
        <begin position="127"/>
        <end position="519"/>
    </location>
</feature>
<evidence type="ECO:0000313" key="4">
    <source>
        <dbReference type="EMBL" id="CAD1843511.1"/>
    </source>
</evidence>
<dbReference type="AlphaFoldDB" id="A0A6V7QKS6"/>
<accession>A0A6V7QKS6</accession>
<protein>
    <recommendedName>
        <fullName evidence="3">Aminotransferase-like plant mobile domain-containing protein</fullName>
    </recommendedName>
</protein>
<keyword evidence="1" id="KW-0175">Coiled coil</keyword>
<name>A0A6V7QKS6_ANACO</name>
<evidence type="ECO:0000256" key="1">
    <source>
        <dbReference type="SAM" id="Coils"/>
    </source>
</evidence>
<dbReference type="GO" id="GO:0010073">
    <property type="term" value="P:meristem maintenance"/>
    <property type="evidence" value="ECO:0007669"/>
    <property type="project" value="InterPro"/>
</dbReference>
<feature type="coiled-coil region" evidence="1">
    <location>
        <begin position="824"/>
        <end position="872"/>
    </location>
</feature>
<sequence length="874" mass="99602">MADRDEPLYAGLRIPRAPPILGRLAEPPVLFDGVRSKSLTVERRLRVAAFTSTHYINHGEEDVVLLEPLGVARERDVLESLGAKILHDHPSWYGFKTFGDRTDVDGLKDWVNDVIAQYKTQLVQVEILGAIIAFKGKYDKNPKLFKGLVELWCSETNTFHLPYGEVGISLWDIKELGSLSIIGEMYDEFIPSNSELKNYPCNLRQLLSVYEWLVNRRPGKAIYYNHWVDFWYRGPRKFASQSRKDSISEEERKKAPTYSEDGYLAAFLALWLCKFVMPSGKKDVIRPDTFIMASQMAHGTRFALAPTVLCAIQAALGRMVSDRRGPAYPYCRFPIDFLFAWVGARFEKVYTCRPIREDIKSMPGLKKVPDMLSFMYAISTHFDSKRARQHLRDERNFIWRPYSFNCSGEGWVHEVIDMRGWSDFLEEVQEWIISLRHSVLPLRLGGSLYAQPYNPHRFARQFGLDQHFPKSSDVPQEAASTGVLAGYWLDLTQVSLSLKFFIPDSSRHGKPSSHYARWWTNSLYSYFQHGVNFLVEHESCPKKKNEDLSEGPVPSPLSFELRDSSKRIEVFSAPYDYVERHHIREDSERCPSPAPAAIETTKVTLEPVGVDNCPSLKRKRFSEVALPSPTPEELPSSTPKGIVEELPLPTLEGFTLPIPRDTVEELPSPPPIEVEQILPSHYDDEVDYEPSPSPPTRIFPSSKEGDVDQEKIVEKAVVQEEVDAIEENTSLVEETSERIALDLDPTITAYVGSTLISQVIDMIKTSSYRDYKTIQERVRNHCHSLSSFGINISHPETRLQRLLDGAAAIEKVMSLPTFTSSARLVTAEENLDMLEKELEICLSSQNSLRQSLEQYSSEFARQEAEMAELEKILD</sequence>
<dbReference type="InterPro" id="IPR019557">
    <property type="entry name" value="AminoTfrase-like_pln_mobile"/>
</dbReference>
<gene>
    <name evidence="4" type="ORF">CB5_LOCUS26722</name>
</gene>
<dbReference type="InterPro" id="IPR044824">
    <property type="entry name" value="MAIN-like"/>
</dbReference>
<dbReference type="EMBL" id="LR862136">
    <property type="protein sequence ID" value="CAD1843511.1"/>
    <property type="molecule type" value="Genomic_DNA"/>
</dbReference>
<evidence type="ECO:0000259" key="3">
    <source>
        <dbReference type="Pfam" id="PF10536"/>
    </source>
</evidence>
<dbReference type="Pfam" id="PF10536">
    <property type="entry name" value="PMD"/>
    <property type="match status" value="1"/>
</dbReference>
<evidence type="ECO:0000256" key="2">
    <source>
        <dbReference type="SAM" id="MobiDB-lite"/>
    </source>
</evidence>